<feature type="region of interest" description="Disordered" evidence="1">
    <location>
        <begin position="51"/>
        <end position="76"/>
    </location>
</feature>
<dbReference type="AlphaFoldDB" id="A0AAV1IFI1"/>
<evidence type="ECO:0000313" key="2">
    <source>
        <dbReference type="EMBL" id="CAK0786106.1"/>
    </source>
</evidence>
<dbReference type="EMBL" id="CAUYUE010000014">
    <property type="protein sequence ID" value="CAK0786106.1"/>
    <property type="molecule type" value="Genomic_DNA"/>
</dbReference>
<comment type="caution">
    <text evidence="2">The sequence shown here is derived from an EMBL/GenBank/DDBJ whole genome shotgun (WGS) entry which is preliminary data.</text>
</comment>
<feature type="region of interest" description="Disordered" evidence="1">
    <location>
        <begin position="240"/>
        <end position="316"/>
    </location>
</feature>
<feature type="compositionally biased region" description="Basic and acidic residues" evidence="1">
    <location>
        <begin position="147"/>
        <end position="161"/>
    </location>
</feature>
<evidence type="ECO:0000313" key="3">
    <source>
        <dbReference type="Proteomes" id="UP001314263"/>
    </source>
</evidence>
<feature type="compositionally biased region" description="Basic and acidic residues" evidence="1">
    <location>
        <begin position="298"/>
        <end position="312"/>
    </location>
</feature>
<feature type="region of interest" description="Disordered" evidence="1">
    <location>
        <begin position="376"/>
        <end position="438"/>
    </location>
</feature>
<feature type="compositionally biased region" description="Basic and acidic residues" evidence="1">
    <location>
        <begin position="382"/>
        <end position="392"/>
    </location>
</feature>
<gene>
    <name evidence="2" type="ORF">CVIRNUC_009319</name>
</gene>
<feature type="compositionally biased region" description="Polar residues" evidence="1">
    <location>
        <begin position="286"/>
        <end position="297"/>
    </location>
</feature>
<accession>A0AAV1IFI1</accession>
<evidence type="ECO:0000256" key="1">
    <source>
        <dbReference type="SAM" id="MobiDB-lite"/>
    </source>
</evidence>
<feature type="compositionally biased region" description="Polar residues" evidence="1">
    <location>
        <begin position="51"/>
        <end position="60"/>
    </location>
</feature>
<keyword evidence="3" id="KW-1185">Reference proteome</keyword>
<reference evidence="2 3" key="1">
    <citation type="submission" date="2023-10" db="EMBL/GenBank/DDBJ databases">
        <authorList>
            <person name="Maclean D."/>
            <person name="Macfadyen A."/>
        </authorList>
    </citation>
    <scope>NUCLEOTIDE SEQUENCE [LARGE SCALE GENOMIC DNA]</scope>
</reference>
<organism evidence="2 3">
    <name type="scientific">Coccomyxa viridis</name>
    <dbReference type="NCBI Taxonomy" id="1274662"/>
    <lineage>
        <taxon>Eukaryota</taxon>
        <taxon>Viridiplantae</taxon>
        <taxon>Chlorophyta</taxon>
        <taxon>core chlorophytes</taxon>
        <taxon>Trebouxiophyceae</taxon>
        <taxon>Trebouxiophyceae incertae sedis</taxon>
        <taxon>Coccomyxaceae</taxon>
        <taxon>Coccomyxa</taxon>
    </lineage>
</organism>
<protein>
    <submittedName>
        <fullName evidence="2">Uncharacterized protein</fullName>
    </submittedName>
</protein>
<proteinExistence type="predicted"/>
<feature type="compositionally biased region" description="Basic and acidic residues" evidence="1">
    <location>
        <begin position="261"/>
        <end position="272"/>
    </location>
</feature>
<feature type="region of interest" description="Disordered" evidence="1">
    <location>
        <begin position="145"/>
        <end position="165"/>
    </location>
</feature>
<sequence length="452" mass="47661">MSLQLGIRGNSTGQGSTGSLDSAANLVLAQLEPLMESSAGMQVEELTSVLNSRSVQSPEPVSSGGGPVVQSPEPASSHNMFTVHSAEPDIRALCQDWGSITSPFALQASQDTLLCSSQASTRQQGVLEEGIQPLSSSQCENAVLDSQTRDPKAASTKEHQKASAVQGDAAFGLAKACSGRQSEHSNPSSLLKRRPSGCGFNNVSIELVSNMAHSKSGGLAATASRIPIFLDASPSECSTAAAHARAQRRRTRQQTDVQPDQENRLHIEKPIPEESACPELSLQKPLESTTNMSSHGSKSLESEAHPQAKDGHAGCSNSLEQHQAHAVLGSITIGVRTSQQPGHRMKALRPLPMQPAAATLLSKRMRASLGSQAYSSSILTGEDSRGAARAEDPGADSQSRHTNGGLSSHRQNEAAGPAYMNSTASVRAKANSAEQQLKACRAARHAVRRWSY</sequence>
<name>A0AAV1IFI1_9CHLO</name>
<feature type="compositionally biased region" description="Polar residues" evidence="1">
    <location>
        <begin position="396"/>
        <end position="409"/>
    </location>
</feature>
<feature type="region of interest" description="Disordered" evidence="1">
    <location>
        <begin position="1"/>
        <end position="20"/>
    </location>
</feature>
<dbReference type="Proteomes" id="UP001314263">
    <property type="component" value="Unassembled WGS sequence"/>
</dbReference>